<protein>
    <recommendedName>
        <fullName evidence="4">Secreted protein</fullName>
    </recommendedName>
</protein>
<gene>
    <name evidence="2" type="ORF">Fot_08251</name>
</gene>
<dbReference type="PANTHER" id="PTHR36619">
    <property type="entry name" value="OS04G0208900 PROTEIN"/>
    <property type="match status" value="1"/>
</dbReference>
<keyword evidence="1" id="KW-0732">Signal</keyword>
<accession>A0ABD1WY66</accession>
<dbReference type="Proteomes" id="UP001604277">
    <property type="component" value="Unassembled WGS sequence"/>
</dbReference>
<dbReference type="AlphaFoldDB" id="A0ABD1WY66"/>
<comment type="caution">
    <text evidence="2">The sequence shown here is derived from an EMBL/GenBank/DDBJ whole genome shotgun (WGS) entry which is preliminary data.</text>
</comment>
<evidence type="ECO:0000313" key="2">
    <source>
        <dbReference type="EMBL" id="KAL2554632.1"/>
    </source>
</evidence>
<name>A0ABD1WY66_9LAMI</name>
<dbReference type="EMBL" id="JBFOLJ010000002">
    <property type="protein sequence ID" value="KAL2554632.1"/>
    <property type="molecule type" value="Genomic_DNA"/>
</dbReference>
<feature type="signal peptide" evidence="1">
    <location>
        <begin position="1"/>
        <end position="23"/>
    </location>
</feature>
<evidence type="ECO:0008006" key="4">
    <source>
        <dbReference type="Google" id="ProtNLM"/>
    </source>
</evidence>
<proteinExistence type="predicted"/>
<organism evidence="2 3">
    <name type="scientific">Forsythia ovata</name>
    <dbReference type="NCBI Taxonomy" id="205694"/>
    <lineage>
        <taxon>Eukaryota</taxon>
        <taxon>Viridiplantae</taxon>
        <taxon>Streptophyta</taxon>
        <taxon>Embryophyta</taxon>
        <taxon>Tracheophyta</taxon>
        <taxon>Spermatophyta</taxon>
        <taxon>Magnoliopsida</taxon>
        <taxon>eudicotyledons</taxon>
        <taxon>Gunneridae</taxon>
        <taxon>Pentapetalae</taxon>
        <taxon>asterids</taxon>
        <taxon>lamiids</taxon>
        <taxon>Lamiales</taxon>
        <taxon>Oleaceae</taxon>
        <taxon>Forsythieae</taxon>
        <taxon>Forsythia</taxon>
    </lineage>
</organism>
<evidence type="ECO:0000313" key="3">
    <source>
        <dbReference type="Proteomes" id="UP001604277"/>
    </source>
</evidence>
<feature type="chain" id="PRO_5044895553" description="Secreted protein" evidence="1">
    <location>
        <begin position="24"/>
        <end position="103"/>
    </location>
</feature>
<evidence type="ECO:0000256" key="1">
    <source>
        <dbReference type="SAM" id="SignalP"/>
    </source>
</evidence>
<sequence>MSMPPLFMPIFIFFLVLSPPMVTIQGPKFTAIVASASRLLAGSKPVDFMTTFKPENTEGKNHVFRGKAVANCLPKGKRHSSAPSHYINYHTSGSTMCDTANTP</sequence>
<keyword evidence="3" id="KW-1185">Reference proteome</keyword>
<dbReference type="PANTHER" id="PTHR36619:SF3">
    <property type="entry name" value="TRANSMEMBRANE PROTEIN"/>
    <property type="match status" value="1"/>
</dbReference>
<reference evidence="3" key="1">
    <citation type="submission" date="2024-07" db="EMBL/GenBank/DDBJ databases">
        <title>Two chromosome-level genome assemblies of Korean endemic species Abeliophyllum distichum and Forsythia ovata (Oleaceae).</title>
        <authorList>
            <person name="Jang H."/>
        </authorList>
    </citation>
    <scope>NUCLEOTIDE SEQUENCE [LARGE SCALE GENOMIC DNA]</scope>
</reference>